<evidence type="ECO:0000259" key="3">
    <source>
        <dbReference type="PROSITE" id="PS50056"/>
    </source>
</evidence>
<feature type="compositionally biased region" description="Low complexity" evidence="2">
    <location>
        <begin position="474"/>
        <end position="485"/>
    </location>
</feature>
<dbReference type="InterPro" id="IPR029021">
    <property type="entry name" value="Prot-tyrosine_phosphatase-like"/>
</dbReference>
<dbReference type="EMBL" id="BQFW01000011">
    <property type="protein sequence ID" value="GJJ75612.1"/>
    <property type="molecule type" value="Genomic_DNA"/>
</dbReference>
<dbReference type="SUPFAM" id="SSF56091">
    <property type="entry name" value="DNA ligase/mRNA capping enzyme, catalytic domain"/>
    <property type="match status" value="2"/>
</dbReference>
<feature type="compositionally biased region" description="Basic residues" evidence="2">
    <location>
        <begin position="541"/>
        <end position="551"/>
    </location>
</feature>
<dbReference type="InterPro" id="IPR027417">
    <property type="entry name" value="P-loop_NTPase"/>
</dbReference>
<feature type="region of interest" description="Disordered" evidence="2">
    <location>
        <begin position="474"/>
        <end position="624"/>
    </location>
</feature>
<feature type="compositionally biased region" description="Acidic residues" evidence="2">
    <location>
        <begin position="1152"/>
        <end position="1199"/>
    </location>
</feature>
<reference evidence="4" key="2">
    <citation type="journal article" date="2022" name="Microbiol. Resour. Announc.">
        <title>Whole-Genome Sequence of Entomortierella parvispora E1425, a Mucoromycotan Fungus Associated with Burkholderiaceae-Related Endosymbiotic Bacteria.</title>
        <authorList>
            <person name="Herlambang A."/>
            <person name="Guo Y."/>
            <person name="Takashima Y."/>
            <person name="Narisawa K."/>
            <person name="Ohta H."/>
            <person name="Nishizawa T."/>
        </authorList>
    </citation>
    <scope>NUCLEOTIDE SEQUENCE</scope>
    <source>
        <strain evidence="4">E1425</strain>
    </source>
</reference>
<dbReference type="Proteomes" id="UP000827284">
    <property type="component" value="Unassembled WGS sequence"/>
</dbReference>
<feature type="compositionally biased region" description="Low complexity" evidence="2">
    <location>
        <begin position="904"/>
        <end position="915"/>
    </location>
</feature>
<evidence type="ECO:0000313" key="5">
    <source>
        <dbReference type="Proteomes" id="UP000827284"/>
    </source>
</evidence>
<name>A0A9P3HFE0_9FUNG</name>
<dbReference type="SUPFAM" id="SSF52799">
    <property type="entry name" value="(Phosphotyrosine protein) phosphatases II"/>
    <property type="match status" value="1"/>
</dbReference>
<dbReference type="Gene3D" id="3.30.470.30">
    <property type="entry name" value="DNA ligase/mRNA capping enzyme"/>
    <property type="match status" value="1"/>
</dbReference>
<dbReference type="OrthoDB" id="432447at2759"/>
<feature type="compositionally biased region" description="Acidic residues" evidence="2">
    <location>
        <begin position="526"/>
        <end position="536"/>
    </location>
</feature>
<accession>A0A9P3HFE0</accession>
<dbReference type="SUPFAM" id="SSF52540">
    <property type="entry name" value="P-loop containing nucleoside triphosphate hydrolases"/>
    <property type="match status" value="1"/>
</dbReference>
<evidence type="ECO:0000313" key="4">
    <source>
        <dbReference type="EMBL" id="GJJ75612.1"/>
    </source>
</evidence>
<dbReference type="Gene3D" id="3.40.50.300">
    <property type="entry name" value="P-loop containing nucleotide triphosphate hydrolases"/>
    <property type="match status" value="1"/>
</dbReference>
<dbReference type="Gene3D" id="3.90.190.10">
    <property type="entry name" value="Protein tyrosine phosphatase superfamily"/>
    <property type="match status" value="1"/>
</dbReference>
<dbReference type="Pfam" id="PF13671">
    <property type="entry name" value="AAA_33"/>
    <property type="match status" value="1"/>
</dbReference>
<keyword evidence="1" id="KW-0378">Hydrolase</keyword>
<dbReference type="Pfam" id="PF22784">
    <property type="entry name" value="PTP-SAK"/>
    <property type="match status" value="1"/>
</dbReference>
<feature type="region of interest" description="Disordered" evidence="2">
    <location>
        <begin position="935"/>
        <end position="976"/>
    </location>
</feature>
<dbReference type="GO" id="GO:0016791">
    <property type="term" value="F:phosphatase activity"/>
    <property type="evidence" value="ECO:0007669"/>
    <property type="project" value="UniProtKB-ARBA"/>
</dbReference>
<feature type="compositionally biased region" description="Acidic residues" evidence="2">
    <location>
        <begin position="392"/>
        <end position="406"/>
    </location>
</feature>
<organism evidence="4 5">
    <name type="scientific">Entomortierella parvispora</name>
    <dbReference type="NCBI Taxonomy" id="205924"/>
    <lineage>
        <taxon>Eukaryota</taxon>
        <taxon>Fungi</taxon>
        <taxon>Fungi incertae sedis</taxon>
        <taxon>Mucoromycota</taxon>
        <taxon>Mortierellomycotina</taxon>
        <taxon>Mortierellomycetes</taxon>
        <taxon>Mortierellales</taxon>
        <taxon>Mortierellaceae</taxon>
        <taxon>Entomortierella</taxon>
    </lineage>
</organism>
<feature type="compositionally biased region" description="Low complexity" evidence="2">
    <location>
        <begin position="845"/>
        <end position="863"/>
    </location>
</feature>
<dbReference type="PROSITE" id="PS50056">
    <property type="entry name" value="TYR_PHOSPHATASE_2"/>
    <property type="match status" value="1"/>
</dbReference>
<dbReference type="Pfam" id="PF09414">
    <property type="entry name" value="RNA_ligase"/>
    <property type="match status" value="1"/>
</dbReference>
<gene>
    <name evidence="4" type="ORF">EMPS_07970</name>
</gene>
<dbReference type="PANTHER" id="PTHR43883:SF1">
    <property type="entry name" value="GLUCONOKINASE"/>
    <property type="match status" value="1"/>
</dbReference>
<comment type="caution">
    <text evidence="4">The sequence shown here is derived from an EMBL/GenBank/DDBJ whole genome shotgun (WGS) entry which is preliminary data.</text>
</comment>
<dbReference type="InterPro" id="IPR021122">
    <property type="entry name" value="RNA_ligase_dom_REL/Rnl2"/>
</dbReference>
<feature type="compositionally biased region" description="Low complexity" evidence="2">
    <location>
        <begin position="951"/>
        <end position="966"/>
    </location>
</feature>
<feature type="compositionally biased region" description="Acidic residues" evidence="2">
    <location>
        <begin position="864"/>
        <end position="903"/>
    </location>
</feature>
<reference evidence="4" key="1">
    <citation type="submission" date="2021-11" db="EMBL/GenBank/DDBJ databases">
        <authorList>
            <person name="Herlambang A."/>
            <person name="Guo Y."/>
            <person name="Takashima Y."/>
            <person name="Nishizawa T."/>
        </authorList>
    </citation>
    <scope>NUCLEOTIDE SEQUENCE</scope>
    <source>
        <strain evidence="4">E1425</strain>
    </source>
</reference>
<keyword evidence="5" id="KW-1185">Reference proteome</keyword>
<evidence type="ECO:0000256" key="1">
    <source>
        <dbReference type="ARBA" id="ARBA00022801"/>
    </source>
</evidence>
<feature type="domain" description="Tyrosine specific protein phosphatases" evidence="3">
    <location>
        <begin position="302"/>
        <end position="336"/>
    </location>
</feature>
<sequence length="1364" mass="150942">MEDSAENLPLDLILDRAAAAFKDADFFESGLLFWTAVLDPRSADDSAQALALALDLEQELGLDVQAEDPIELSYPPQPAHHHLRIHAGTISAFQTHVVTALCYLARHINVRIDILPSGQDTLTSMGPPQRVYGSLTDAQKETYQDLLAIILATSTELTLRQQDENEGPQEQLAYDRQLEVQQNGILGNEATRASWQAILPQKHTPHSLPRFFSFLNSSSCTVAGCSVPRNEQDIDALHQVGFNLVISLMKESPLPPSWFHKDQVPKSIKNAYVPIENRKAPSFPEVFEVLMGWCVRTGNLASEDDEGPFFDHQRATLIHCGGGKGRAGIVLAAHLIRFGLVGHERRGYCRECIRQENVHPFDLEQFRRGLGDQETAASSLPDGCLSASIDGNESEDDDAEDEEPLEYDLPGVIVARKQSQCLNRFEPMMPAKDAMVHLRNLRPGSIETTEQEKSIKAYSDWLWKRSSLRASAKAKSAKTTAATSSEHQDLNSTAPKPNGASDRTKGKKNKTKDNTPKHQPATHGDGEEDNLSDDDFDRGRKSGKKGKKGKQMPHEEPKIFVPPPADKIIRIPGSGKGSHHQHHLVVQHNMRARQLQRGQKSKKGGGNNNKNSKERPSFSVTGSPLDTAPKLVILTGLPGSGKSHVVTTLLQEYPEHFVRISQDELGSRAVCERLLAQSMRHQQQSLAIRGPKKALPMTIFVDRCNPTMAQRKEWYEVAFQPDEAAMVWFSLGLEKCVERVDSREGHPTVAPGMGGKVVRSFAKGFEFPNLSKENSWCKTLVEVGDDDGSDQLLDIFRAFAQTIPGSSKTASPSGEATVIKARPAFIPARVLQRKNIGPGAGLFESGPSSGHSSSNLPLSGGMESVEEESDEEDEEEEADEEESEGSEDEQESDEQPSPDEADETMTPPETTAELEPAPPSTISITKALQFAALTGQRPAVKKPAKGSWNGTAATSSSDSKTTESGAASPKGVSFAPQLSTFDRPLQKFPRTPHLFDPLTILESWQQETGHALQAPPAEDVYVPDGHGGRSMAISRSDLLLPASALRQVFAPKAHQVLTVEEKMDGANIGFSVLHFKGVMGFAGSRGENGSTTPGPPPKIRVQNRNHFVHPDDHWQFKKLNSWLENHREDILWLCEGGWRYGNRKKSRRSNGEGEEDEEEDEETLTDHDAEESSEEAVEVEEGVDDGDWEDEEESEYVDEDTVLQDGMAPYVLYGEWLYAKHSVQYTGLRSWFIPFDLFDVKTGTFVSRQLFHRAIGQTKLVQIPTLTIPKEVYGDVEKTLLWTLQKLHSRSILMRPPKEDVEMGGGEDKKKAAAQSGTRVEGLYFRIDQGDRLLTRCKVVRPDFIAGEERWGTKEQVANQILYN</sequence>
<feature type="region of interest" description="Disordered" evidence="2">
    <location>
        <begin position="839"/>
        <end position="919"/>
    </location>
</feature>
<evidence type="ECO:0000256" key="2">
    <source>
        <dbReference type="SAM" id="MobiDB-lite"/>
    </source>
</evidence>
<feature type="region of interest" description="Disordered" evidence="2">
    <location>
        <begin position="372"/>
        <end position="408"/>
    </location>
</feature>
<proteinExistence type="predicted"/>
<dbReference type="InterPro" id="IPR000387">
    <property type="entry name" value="Tyr_Pase_dom"/>
</dbReference>
<protein>
    <recommendedName>
        <fullName evidence="3">Tyrosine specific protein phosphatases domain-containing protein</fullName>
    </recommendedName>
</protein>
<feature type="region of interest" description="Disordered" evidence="2">
    <location>
        <begin position="1143"/>
        <end position="1199"/>
    </location>
</feature>
<dbReference type="PANTHER" id="PTHR43883">
    <property type="entry name" value="SLR0207 PROTEIN"/>
    <property type="match status" value="1"/>
</dbReference>
<dbReference type="InterPro" id="IPR052732">
    <property type="entry name" value="Cell-binding_unc_protein"/>
</dbReference>
<dbReference type="InterPro" id="IPR057023">
    <property type="entry name" value="PTP-SAK"/>
</dbReference>